<protein>
    <submittedName>
        <fullName evidence="1">Uncharacterized protein</fullName>
    </submittedName>
</protein>
<dbReference type="OrthoDB" id="10551915at2759"/>
<dbReference type="Proteomes" id="UP000655225">
    <property type="component" value="Unassembled WGS sequence"/>
</dbReference>
<comment type="caution">
    <text evidence="1">The sequence shown here is derived from an EMBL/GenBank/DDBJ whole genome shotgun (WGS) entry which is preliminary data.</text>
</comment>
<proteinExistence type="predicted"/>
<accession>A0A835D096</accession>
<evidence type="ECO:0000313" key="1">
    <source>
        <dbReference type="EMBL" id="KAF8379042.1"/>
    </source>
</evidence>
<organism evidence="1 2">
    <name type="scientific">Tetracentron sinense</name>
    <name type="common">Spur-leaf</name>
    <dbReference type="NCBI Taxonomy" id="13715"/>
    <lineage>
        <taxon>Eukaryota</taxon>
        <taxon>Viridiplantae</taxon>
        <taxon>Streptophyta</taxon>
        <taxon>Embryophyta</taxon>
        <taxon>Tracheophyta</taxon>
        <taxon>Spermatophyta</taxon>
        <taxon>Magnoliopsida</taxon>
        <taxon>Trochodendrales</taxon>
        <taxon>Trochodendraceae</taxon>
        <taxon>Tetracentron</taxon>
    </lineage>
</organism>
<dbReference type="EMBL" id="JABCRI010000022">
    <property type="protein sequence ID" value="KAF8379042.1"/>
    <property type="molecule type" value="Genomic_DNA"/>
</dbReference>
<dbReference type="AlphaFoldDB" id="A0A835D096"/>
<name>A0A835D096_TETSI</name>
<sequence>MPRFWEQFLTASPLSGDTNEIDSSALEGITKEMDEQPGQNGWDKGWISLQNRWGLLHRRPKGGDRVLCHPRDGQL</sequence>
<keyword evidence="2" id="KW-1185">Reference proteome</keyword>
<reference evidence="1 2" key="1">
    <citation type="submission" date="2020-04" db="EMBL/GenBank/DDBJ databases">
        <title>Plant Genome Project.</title>
        <authorList>
            <person name="Zhang R.-G."/>
        </authorList>
    </citation>
    <scope>NUCLEOTIDE SEQUENCE [LARGE SCALE GENOMIC DNA]</scope>
    <source>
        <strain evidence="1">YNK0</strain>
        <tissue evidence="1">Leaf</tissue>
    </source>
</reference>
<evidence type="ECO:0000313" key="2">
    <source>
        <dbReference type="Proteomes" id="UP000655225"/>
    </source>
</evidence>
<gene>
    <name evidence="1" type="ORF">HHK36_028469</name>
</gene>